<feature type="transmembrane region" description="Helical" evidence="5">
    <location>
        <begin position="192"/>
        <end position="216"/>
    </location>
</feature>
<dbReference type="EMBL" id="QHHQ01000001">
    <property type="protein sequence ID" value="RAI03747.1"/>
    <property type="molecule type" value="Genomic_DNA"/>
</dbReference>
<dbReference type="AlphaFoldDB" id="A0A8B2NU71"/>
<proteinExistence type="predicted"/>
<dbReference type="InterPro" id="IPR003833">
    <property type="entry name" value="CT_C_D"/>
</dbReference>
<evidence type="ECO:0000256" key="4">
    <source>
        <dbReference type="SAM" id="MobiDB-lite"/>
    </source>
</evidence>
<dbReference type="InterPro" id="IPR029000">
    <property type="entry name" value="Cyclophilin-like_dom_sf"/>
</dbReference>
<keyword evidence="2 7" id="KW-0378">Hydrolase</keyword>
<dbReference type="GO" id="GO:0005524">
    <property type="term" value="F:ATP binding"/>
    <property type="evidence" value="ECO:0007669"/>
    <property type="project" value="UniProtKB-KW"/>
</dbReference>
<accession>A0A8B2NU71</accession>
<dbReference type="InterPro" id="IPR010016">
    <property type="entry name" value="PxpB"/>
</dbReference>
<dbReference type="Gene3D" id="2.40.100.10">
    <property type="entry name" value="Cyclophilin-like"/>
    <property type="match status" value="1"/>
</dbReference>
<dbReference type="PANTHER" id="PTHR34698">
    <property type="entry name" value="5-OXOPROLINASE SUBUNIT B"/>
    <property type="match status" value="1"/>
</dbReference>
<dbReference type="Gene3D" id="3.30.1360.40">
    <property type="match status" value="1"/>
</dbReference>
<evidence type="ECO:0000256" key="5">
    <source>
        <dbReference type="SAM" id="Phobius"/>
    </source>
</evidence>
<sequence length="264" mass="28509">MRSASPRRCARRSRRPASPSPPSRDDAEPLMAWLDGATLRPSGEAAFVIEYGEEIDQTVGQRVAGLYAAISAAAPEGFVEAVPTFRSLLVLFDPDVTSKDAILAALPEESADAAAATTEWIVPACFDADVAEDLEEAARNLDLPPDTVRERLAASHYQIGMYGFAPGYAYMSGIDQSLTLPRRQKPRPPIPAGSIIMAAGMAVLCSVSMPTGWYVVGRTALTLFDPDRDPMVPFAVGDRLTFEPVSREELERLAREGNGLRRAS</sequence>
<evidence type="ECO:0000313" key="7">
    <source>
        <dbReference type="EMBL" id="RAI03747.1"/>
    </source>
</evidence>
<organism evidence="7 8">
    <name type="scientific">Acuticoccus sediminis</name>
    <dbReference type="NCBI Taxonomy" id="2184697"/>
    <lineage>
        <taxon>Bacteria</taxon>
        <taxon>Pseudomonadati</taxon>
        <taxon>Pseudomonadota</taxon>
        <taxon>Alphaproteobacteria</taxon>
        <taxon>Hyphomicrobiales</taxon>
        <taxon>Amorphaceae</taxon>
        <taxon>Acuticoccus</taxon>
    </lineage>
</organism>
<dbReference type="GO" id="GO:0016787">
    <property type="term" value="F:hydrolase activity"/>
    <property type="evidence" value="ECO:0007669"/>
    <property type="project" value="UniProtKB-KW"/>
</dbReference>
<evidence type="ECO:0000256" key="2">
    <source>
        <dbReference type="ARBA" id="ARBA00022801"/>
    </source>
</evidence>
<evidence type="ECO:0000313" key="8">
    <source>
        <dbReference type="Proteomes" id="UP000249590"/>
    </source>
</evidence>
<keyword evidence="1" id="KW-0547">Nucleotide-binding</keyword>
<name>A0A8B2NU71_9HYPH</name>
<gene>
    <name evidence="7" type="ORF">DLJ53_04520</name>
</gene>
<keyword evidence="5" id="KW-0812">Transmembrane</keyword>
<feature type="region of interest" description="Disordered" evidence="4">
    <location>
        <begin position="1"/>
        <end position="28"/>
    </location>
</feature>
<evidence type="ECO:0000256" key="3">
    <source>
        <dbReference type="ARBA" id="ARBA00022840"/>
    </source>
</evidence>
<reference evidence="7 8" key="1">
    <citation type="submission" date="2018-05" db="EMBL/GenBank/DDBJ databases">
        <title>Acuticoccus sediminis sp. nov., isolated from deep-sea sediment of Indian Ocean.</title>
        <authorList>
            <person name="Liu X."/>
            <person name="Lai Q."/>
            <person name="Du Y."/>
            <person name="Sun F."/>
            <person name="Zhang X."/>
            <person name="Wang S."/>
            <person name="Shao Z."/>
        </authorList>
    </citation>
    <scope>NUCLEOTIDE SEQUENCE [LARGE SCALE GENOMIC DNA]</scope>
    <source>
        <strain evidence="7 8">PTG4-2</strain>
    </source>
</reference>
<dbReference type="SUPFAM" id="SSF160467">
    <property type="entry name" value="PH0987 N-terminal domain-like"/>
    <property type="match status" value="1"/>
</dbReference>
<protein>
    <submittedName>
        <fullName evidence="7">Allophanate hydrolase</fullName>
    </submittedName>
</protein>
<keyword evidence="8" id="KW-1185">Reference proteome</keyword>
<comment type="caution">
    <text evidence="7">The sequence shown here is derived from an EMBL/GenBank/DDBJ whole genome shotgun (WGS) entry which is preliminary data.</text>
</comment>
<feature type="domain" description="Carboxyltransferase" evidence="6">
    <location>
        <begin position="37"/>
        <end position="234"/>
    </location>
</feature>
<keyword evidence="5" id="KW-1133">Transmembrane helix</keyword>
<dbReference type="Proteomes" id="UP000249590">
    <property type="component" value="Unassembled WGS sequence"/>
</dbReference>
<keyword evidence="5" id="KW-0472">Membrane</keyword>
<dbReference type="SUPFAM" id="SSF50891">
    <property type="entry name" value="Cyclophilin-like"/>
    <property type="match status" value="1"/>
</dbReference>
<dbReference type="SMART" id="SM00796">
    <property type="entry name" value="AHS1"/>
    <property type="match status" value="1"/>
</dbReference>
<dbReference type="Pfam" id="PF02682">
    <property type="entry name" value="CT_C_D"/>
    <property type="match status" value="1"/>
</dbReference>
<evidence type="ECO:0000259" key="6">
    <source>
        <dbReference type="SMART" id="SM00796"/>
    </source>
</evidence>
<evidence type="ECO:0000256" key="1">
    <source>
        <dbReference type="ARBA" id="ARBA00022741"/>
    </source>
</evidence>
<keyword evidence="3" id="KW-0067">ATP-binding</keyword>
<dbReference type="PANTHER" id="PTHR34698:SF2">
    <property type="entry name" value="5-OXOPROLINASE SUBUNIT B"/>
    <property type="match status" value="1"/>
</dbReference>